<feature type="region of interest" description="Disordered" evidence="2">
    <location>
        <begin position="467"/>
        <end position="486"/>
    </location>
</feature>
<dbReference type="InterPro" id="IPR020845">
    <property type="entry name" value="AMP-binding_CS"/>
</dbReference>
<dbReference type="PANTHER" id="PTHR43347">
    <property type="entry name" value="ACYL-COA SYNTHETASE"/>
    <property type="match status" value="1"/>
</dbReference>
<dbReference type="InterPro" id="IPR025110">
    <property type="entry name" value="AMP-bd_C"/>
</dbReference>
<evidence type="ECO:0000313" key="7">
    <source>
        <dbReference type="Proteomes" id="UP000234275"/>
    </source>
</evidence>
<dbReference type="Gene3D" id="3.40.50.12780">
    <property type="entry name" value="N-terminal domain of ligase-like"/>
    <property type="match status" value="1"/>
</dbReference>
<name>A0A2I2GHZ4_9EURO</name>
<dbReference type="InterPro" id="IPR032387">
    <property type="entry name" value="ACAS_N"/>
</dbReference>
<dbReference type="Gene3D" id="3.30.300.30">
    <property type="match status" value="1"/>
</dbReference>
<dbReference type="Pfam" id="PF00501">
    <property type="entry name" value="AMP-binding"/>
    <property type="match status" value="1"/>
</dbReference>
<evidence type="ECO:0000256" key="2">
    <source>
        <dbReference type="SAM" id="MobiDB-lite"/>
    </source>
</evidence>
<dbReference type="VEuPathDB" id="FungiDB:P170DRAFT_472360"/>
<sequence length="716" mass="78349">MAPRVPMQPHLQDEVLRESLQNPQEFWARQAEHLHWHKRPEATLRSAQKTLPDGSVHPTWEWFSGGEISTCYNCVDRHVLAGNGDQVAIYYDSPVTNTKERYTYKQLLDEVEALAGALKQEGVKKGDVVMLYIPMIPAALIGILAANRLGAIHSVVFGGFAPNALAQRIDACRPVALLTASCGIVGNRPPIAYQPLVEEAIELSSHRPARTVIWQREQLRWEIKGWWSVSWRWLRNMILGGETACANQVSWQELASSAKARGINADCVAVKSEDPVYILHTSGTTGAPKGVRRDTGGHAVGLHLSISYIFNIHGPGDVSFTASDIGWVVGHSYILYAPLLAGASTVLYEGKPVGTPDASAFWRVVEEYKVSTMFTAPTALRAIRNDDPNNESLSRIGERGGLRSLKALFLAGERSEPTLISMYQNILDQYGAPSCLVIDNWWSTEVGSPITAHALTPHAAQDRKTTLRDYPQPPVKPGSAGKLMPGFDGRVVDDQGTQVMPGSMGNIVLGLPLAPTAFRTLWGDEERFYKSYLKRFGGKFFDTGDAGWVDQEGYVHVMSRNDDVLNVSAYRLSSGAIEQAISSHPLVAEACVVGIPDEIKGQLPFAFISLTQSDHPESAVAIEIQSLVRKQVGAFASIGGMICGRGMIPKTRSGKTLRRVLRELVENGVHGDFAKEVAVPSTVEDVAVVEVARAKVKEYFEKSGGKHRAIEGREKS</sequence>
<evidence type="ECO:0000259" key="5">
    <source>
        <dbReference type="Pfam" id="PF16177"/>
    </source>
</evidence>
<organism evidence="6 7">
    <name type="scientific">Aspergillus steynii IBT 23096</name>
    <dbReference type="NCBI Taxonomy" id="1392250"/>
    <lineage>
        <taxon>Eukaryota</taxon>
        <taxon>Fungi</taxon>
        <taxon>Dikarya</taxon>
        <taxon>Ascomycota</taxon>
        <taxon>Pezizomycotina</taxon>
        <taxon>Eurotiomycetes</taxon>
        <taxon>Eurotiomycetidae</taxon>
        <taxon>Eurotiales</taxon>
        <taxon>Aspergillaceae</taxon>
        <taxon>Aspergillus</taxon>
        <taxon>Aspergillus subgen. Circumdati</taxon>
    </lineage>
</organism>
<feature type="domain" description="AMP-binding enzyme C-terminal" evidence="4">
    <location>
        <begin position="577"/>
        <end position="655"/>
    </location>
</feature>
<comment type="similarity">
    <text evidence="1">Belongs to the ATP-dependent AMP-binding enzyme family.</text>
</comment>
<dbReference type="InterPro" id="IPR045851">
    <property type="entry name" value="AMP-bd_C_sf"/>
</dbReference>
<dbReference type="OrthoDB" id="1706066at2759"/>
<feature type="domain" description="Acetyl-coenzyme A synthetase N-terminal" evidence="5">
    <location>
        <begin position="13"/>
        <end position="74"/>
    </location>
</feature>
<dbReference type="GeneID" id="36560637"/>
<dbReference type="GO" id="GO:0050218">
    <property type="term" value="F:propionate-CoA ligase activity"/>
    <property type="evidence" value="ECO:0007669"/>
    <property type="project" value="TreeGrafter"/>
</dbReference>
<dbReference type="InterPro" id="IPR000873">
    <property type="entry name" value="AMP-dep_synth/lig_dom"/>
</dbReference>
<dbReference type="RefSeq" id="XP_024707769.1">
    <property type="nucleotide sequence ID" value="XM_024852939.1"/>
</dbReference>
<dbReference type="PANTHER" id="PTHR43347:SF3">
    <property type="entry name" value="ACYL-COA SYNTHETASE SHORT-CHAIN FAMILY MEMBER 3, MITOCHONDRIAL"/>
    <property type="match status" value="1"/>
</dbReference>
<dbReference type="STRING" id="1392250.A0A2I2GHZ4"/>
<evidence type="ECO:0000259" key="3">
    <source>
        <dbReference type="Pfam" id="PF00501"/>
    </source>
</evidence>
<feature type="domain" description="AMP-dependent synthetase/ligase" evidence="3">
    <location>
        <begin position="81"/>
        <end position="510"/>
    </location>
</feature>
<dbReference type="PROSITE" id="PS00455">
    <property type="entry name" value="AMP_BINDING"/>
    <property type="match status" value="1"/>
</dbReference>
<evidence type="ECO:0000313" key="6">
    <source>
        <dbReference type="EMBL" id="PLB52467.1"/>
    </source>
</evidence>
<dbReference type="EMBL" id="MSFO01000002">
    <property type="protein sequence ID" value="PLB52467.1"/>
    <property type="molecule type" value="Genomic_DNA"/>
</dbReference>
<keyword evidence="6" id="KW-0436">Ligase</keyword>
<dbReference type="AlphaFoldDB" id="A0A2I2GHZ4"/>
<comment type="caution">
    <text evidence="6">The sequence shown here is derived from an EMBL/GenBank/DDBJ whole genome shotgun (WGS) entry which is preliminary data.</text>
</comment>
<protein>
    <submittedName>
        <fullName evidence="6">Acetate-CoA ligase</fullName>
    </submittedName>
</protein>
<dbReference type="Pfam" id="PF16177">
    <property type="entry name" value="ACAS_N"/>
    <property type="match status" value="1"/>
</dbReference>
<keyword evidence="7" id="KW-1185">Reference proteome</keyword>
<gene>
    <name evidence="6" type="ORF">P170DRAFT_472360</name>
</gene>
<dbReference type="SUPFAM" id="SSF56801">
    <property type="entry name" value="Acetyl-CoA synthetase-like"/>
    <property type="match status" value="1"/>
</dbReference>
<evidence type="ECO:0000256" key="1">
    <source>
        <dbReference type="ARBA" id="ARBA00006432"/>
    </source>
</evidence>
<proteinExistence type="inferred from homology"/>
<evidence type="ECO:0000259" key="4">
    <source>
        <dbReference type="Pfam" id="PF13193"/>
    </source>
</evidence>
<dbReference type="Pfam" id="PF13193">
    <property type="entry name" value="AMP-binding_C"/>
    <property type="match status" value="1"/>
</dbReference>
<dbReference type="InterPro" id="IPR042099">
    <property type="entry name" value="ANL_N_sf"/>
</dbReference>
<reference evidence="6 7" key="1">
    <citation type="submission" date="2016-12" db="EMBL/GenBank/DDBJ databases">
        <title>The genomes of Aspergillus section Nigri reveals drivers in fungal speciation.</title>
        <authorList>
            <consortium name="DOE Joint Genome Institute"/>
            <person name="Vesth T.C."/>
            <person name="Nybo J."/>
            <person name="Theobald S."/>
            <person name="Brandl J."/>
            <person name="Frisvad J.C."/>
            <person name="Nielsen K.F."/>
            <person name="Lyhne E.K."/>
            <person name="Kogle M.E."/>
            <person name="Kuo A."/>
            <person name="Riley R."/>
            <person name="Clum A."/>
            <person name="Nolan M."/>
            <person name="Lipzen A."/>
            <person name="Salamov A."/>
            <person name="Henrissat B."/>
            <person name="Wiebenga A."/>
            <person name="De Vries R.P."/>
            <person name="Grigoriev I.V."/>
            <person name="Mortensen U.H."/>
            <person name="Andersen M.R."/>
            <person name="Baker S.E."/>
        </authorList>
    </citation>
    <scope>NUCLEOTIDE SEQUENCE [LARGE SCALE GENOMIC DNA]</scope>
    <source>
        <strain evidence="6 7">IBT 23096</strain>
    </source>
</reference>
<accession>A0A2I2GHZ4</accession>
<dbReference type="Proteomes" id="UP000234275">
    <property type="component" value="Unassembled WGS sequence"/>
</dbReference>